<sequence>MAERRGTHTQRKSSESSTHSQASGFEDHELLPVASASSPSAARSCTEEDLEAVPEKPLEYAGFRDRFQGKGKHKVGILRSIFNIYTCSWLNILMLVTPLAWFAHWWGRWSSPVVFALCFLALIPHEKLFDFYGEQLSLYCGKDLGDLIVITLNNVVEATLAIILLFKCELKLLQSTITGVVLLHLLLIPGAAFITGGARIWEQDLHPAHTQLNHTLLTVGVLSLLLPAAFYAAVNPSSTTVSTTEGLGDKTTVDFLAMSRGLAILLLLIYVTSRIFYHNPHHNMRKHPTAPKQLREEDEELARTEPKVNIWVCLLFVASNTAIMAVTAEWLVDSIESVREEAIITQEFFGMVLLPIVSFSADGVVAIVYFLHRTLRHVIKIGEPEPPTTLAKAEAIDLSIQFVLLWMPIMVILGWIAGKPFSLLFDFFEVALLLGACFLVNYVTADSKTNWAEGVVLFVFYSMMVLCAWFYTGESVVSTLLLCAGQAAEEPA</sequence>
<dbReference type="Proteomes" id="UP000790377">
    <property type="component" value="Unassembled WGS sequence"/>
</dbReference>
<organism evidence="1 2">
    <name type="scientific">Hygrophoropsis aurantiaca</name>
    <dbReference type="NCBI Taxonomy" id="72124"/>
    <lineage>
        <taxon>Eukaryota</taxon>
        <taxon>Fungi</taxon>
        <taxon>Dikarya</taxon>
        <taxon>Basidiomycota</taxon>
        <taxon>Agaricomycotina</taxon>
        <taxon>Agaricomycetes</taxon>
        <taxon>Agaricomycetidae</taxon>
        <taxon>Boletales</taxon>
        <taxon>Coniophorineae</taxon>
        <taxon>Hygrophoropsidaceae</taxon>
        <taxon>Hygrophoropsis</taxon>
    </lineage>
</organism>
<evidence type="ECO:0000313" key="2">
    <source>
        <dbReference type="Proteomes" id="UP000790377"/>
    </source>
</evidence>
<reference evidence="1" key="1">
    <citation type="journal article" date="2021" name="New Phytol.">
        <title>Evolutionary innovations through gain and loss of genes in the ectomycorrhizal Boletales.</title>
        <authorList>
            <person name="Wu G."/>
            <person name="Miyauchi S."/>
            <person name="Morin E."/>
            <person name="Kuo A."/>
            <person name="Drula E."/>
            <person name="Varga T."/>
            <person name="Kohler A."/>
            <person name="Feng B."/>
            <person name="Cao Y."/>
            <person name="Lipzen A."/>
            <person name="Daum C."/>
            <person name="Hundley H."/>
            <person name="Pangilinan J."/>
            <person name="Johnson J."/>
            <person name="Barry K."/>
            <person name="LaButti K."/>
            <person name="Ng V."/>
            <person name="Ahrendt S."/>
            <person name="Min B."/>
            <person name="Choi I.G."/>
            <person name="Park H."/>
            <person name="Plett J.M."/>
            <person name="Magnuson J."/>
            <person name="Spatafora J.W."/>
            <person name="Nagy L.G."/>
            <person name="Henrissat B."/>
            <person name="Grigoriev I.V."/>
            <person name="Yang Z.L."/>
            <person name="Xu J."/>
            <person name="Martin F.M."/>
        </authorList>
    </citation>
    <scope>NUCLEOTIDE SEQUENCE</scope>
    <source>
        <strain evidence="1">ATCC 28755</strain>
    </source>
</reference>
<name>A0ACB8AMF9_9AGAM</name>
<accession>A0ACB8AMF9</accession>
<proteinExistence type="predicted"/>
<protein>
    <submittedName>
        <fullName evidence="1">Uncharacterized protein</fullName>
    </submittedName>
</protein>
<comment type="caution">
    <text evidence="1">The sequence shown here is derived from an EMBL/GenBank/DDBJ whole genome shotgun (WGS) entry which is preliminary data.</text>
</comment>
<keyword evidence="2" id="KW-1185">Reference proteome</keyword>
<evidence type="ECO:0000313" key="1">
    <source>
        <dbReference type="EMBL" id="KAH7914375.1"/>
    </source>
</evidence>
<dbReference type="EMBL" id="MU267614">
    <property type="protein sequence ID" value="KAH7914375.1"/>
    <property type="molecule type" value="Genomic_DNA"/>
</dbReference>
<gene>
    <name evidence="1" type="ORF">BJ138DRAFT_1170604</name>
</gene>